<feature type="domain" description="Filamentous haemagglutinin FhaB/tRNA nuclease CdiA-like TPS" evidence="2">
    <location>
        <begin position="99"/>
        <end position="219"/>
    </location>
</feature>
<evidence type="ECO:0000313" key="3">
    <source>
        <dbReference type="EMBL" id="WDE08488.1"/>
    </source>
</evidence>
<dbReference type="InterPro" id="IPR010069">
    <property type="entry name" value="CdiA_FHA1_rpt"/>
</dbReference>
<organism evidence="3 4">
    <name type="scientific">Thalassomonas viridans</name>
    <dbReference type="NCBI Taxonomy" id="137584"/>
    <lineage>
        <taxon>Bacteria</taxon>
        <taxon>Pseudomonadati</taxon>
        <taxon>Pseudomonadota</taxon>
        <taxon>Gammaproteobacteria</taxon>
        <taxon>Alteromonadales</taxon>
        <taxon>Colwelliaceae</taxon>
        <taxon>Thalassomonas</taxon>
    </lineage>
</organism>
<dbReference type="InterPro" id="IPR008619">
    <property type="entry name" value="Filamentous_hemagglutn_rpt"/>
</dbReference>
<feature type="region of interest" description="Disordered" evidence="1">
    <location>
        <begin position="5281"/>
        <end position="5303"/>
    </location>
</feature>
<feature type="region of interest" description="Disordered" evidence="1">
    <location>
        <begin position="6933"/>
        <end position="7035"/>
    </location>
</feature>
<dbReference type="PANTHER" id="PTHR34491:SF74">
    <property type="entry name" value="DUF4456 DOMAIN-CONTAINING PROTEIN"/>
    <property type="match status" value="1"/>
</dbReference>
<feature type="region of interest" description="Disordered" evidence="1">
    <location>
        <begin position="4831"/>
        <end position="4866"/>
    </location>
</feature>
<dbReference type="RefSeq" id="WP_274038637.1">
    <property type="nucleotide sequence ID" value="NZ_CP059734.1"/>
</dbReference>
<dbReference type="EMBL" id="CP059734">
    <property type="protein sequence ID" value="WDE08488.1"/>
    <property type="molecule type" value="Genomic_DNA"/>
</dbReference>
<dbReference type="Proteomes" id="UP000032352">
    <property type="component" value="Chromosome pTvir"/>
</dbReference>
<feature type="compositionally biased region" description="Low complexity" evidence="1">
    <location>
        <begin position="4831"/>
        <end position="4859"/>
    </location>
</feature>
<feature type="compositionally biased region" description="Low complexity" evidence="1">
    <location>
        <begin position="6944"/>
        <end position="6989"/>
    </location>
</feature>
<dbReference type="InterPro" id="IPR012334">
    <property type="entry name" value="Pectin_lyas_fold"/>
</dbReference>
<dbReference type="InterPro" id="IPR011050">
    <property type="entry name" value="Pectin_lyase_fold/virulence"/>
</dbReference>
<feature type="compositionally biased region" description="Acidic residues" evidence="1">
    <location>
        <begin position="6990"/>
        <end position="7001"/>
    </location>
</feature>
<feature type="compositionally biased region" description="Gly residues" evidence="1">
    <location>
        <begin position="6933"/>
        <end position="6943"/>
    </location>
</feature>
<dbReference type="Pfam" id="PF05594">
    <property type="entry name" value="Fil_haemagg"/>
    <property type="match status" value="34"/>
</dbReference>
<evidence type="ECO:0000259" key="2">
    <source>
        <dbReference type="SMART" id="SM00912"/>
    </source>
</evidence>
<dbReference type="SMART" id="SM00912">
    <property type="entry name" value="Haemagg_act"/>
    <property type="match status" value="1"/>
</dbReference>
<reference evidence="3 4" key="2">
    <citation type="journal article" date="2022" name="Mar. Drugs">
        <title>Bioassay-Guided Fractionation Leads to the Detection of Cholic Acid Generated by the Rare Thalassomonas sp.</title>
        <authorList>
            <person name="Pheiffer F."/>
            <person name="Schneider Y.K."/>
            <person name="Hansen E.H."/>
            <person name="Andersen J.H."/>
            <person name="Isaksson J."/>
            <person name="Busche T."/>
            <person name="R C."/>
            <person name="Kalinowski J."/>
            <person name="Zyl L.V."/>
            <person name="Trindade M."/>
        </authorList>
    </citation>
    <scope>NUCLEOTIDE SEQUENCE [LARGE SCALE GENOMIC DNA]</scope>
    <source>
        <strain evidence="3 4">XOM25</strain>
    </source>
</reference>
<dbReference type="InterPro" id="IPR006626">
    <property type="entry name" value="PbH1"/>
</dbReference>
<feature type="compositionally biased region" description="Polar residues" evidence="1">
    <location>
        <begin position="5283"/>
        <end position="5299"/>
    </location>
</feature>
<feature type="compositionally biased region" description="Low complexity" evidence="1">
    <location>
        <begin position="7002"/>
        <end position="7021"/>
    </location>
</feature>
<feature type="compositionally biased region" description="Low complexity" evidence="1">
    <location>
        <begin position="5016"/>
        <end position="5120"/>
    </location>
</feature>
<dbReference type="PANTHER" id="PTHR34491">
    <property type="entry name" value="A-TYPE INCLUSION PROTEIN, PUTATIVE-RELATED"/>
    <property type="match status" value="1"/>
</dbReference>
<dbReference type="InterPro" id="IPR008638">
    <property type="entry name" value="FhaB/CdiA-like_TPS"/>
</dbReference>
<gene>
    <name evidence="3" type="ORF">SG34_031695</name>
</gene>
<dbReference type="SUPFAM" id="SSF51126">
    <property type="entry name" value="Pectin lyase-like"/>
    <property type="match status" value="1"/>
</dbReference>
<accession>A0AAF0CCI5</accession>
<keyword evidence="4" id="KW-1185">Reference proteome</keyword>
<dbReference type="Gene3D" id="2.160.20.10">
    <property type="entry name" value="Single-stranded right-handed beta-helix, Pectin lyase-like"/>
    <property type="match status" value="1"/>
</dbReference>
<feature type="region of interest" description="Disordered" evidence="1">
    <location>
        <begin position="5003"/>
        <end position="5122"/>
    </location>
</feature>
<protein>
    <submittedName>
        <fullName evidence="3">Hemagglutinin repeat-containing protein</fullName>
    </submittedName>
</protein>
<reference evidence="3 4" key="1">
    <citation type="journal article" date="2015" name="Genome Announc.">
        <title>Draft Genome Sequences of Marine Isolates of Thalassomonas viridans and Thalassomonas actiniarum.</title>
        <authorList>
            <person name="Olonade I."/>
            <person name="van Zyl L.J."/>
            <person name="Trindade M."/>
        </authorList>
    </citation>
    <scope>NUCLEOTIDE SEQUENCE [LARGE SCALE GENOMIC DNA]</scope>
    <source>
        <strain evidence="3 4">XOM25</strain>
    </source>
</reference>
<proteinExistence type="predicted"/>
<sequence>MTTNPLVVSAERINRMEIMADEISNRQLLASNRTQLEAQVAANLSTGNNAANIKVARNTLSSAEAVASQFQLPAFTISSGIEVDANAANINQAGLKESANGTAVVDIAEASAKGVSHNLFSKFNVSESGLILNNSLTPQISVLGGWTDGNRRLAGGSAKIILAEVNGGSASSLLGYTEILGNSAEFVLANANGISCNGCGFINTPRVIFATGTPDVQNGELHGFNINQGSVVFDGLGMNAGNVSQFDILTRAMYVNAAIYSDRLNILTGANYYDYQTGEGKPLSEQPLGVKPLFALDASALGSMYSNSITLLGTEAGLGVRSEGLINAVNELELTADGQLRLKDTLANESVKLTSVSGDITTSGNTYADQVSVTAGESLNNQGTLAAARTLDINAGALTQTGDVYAGLDGEGQLQAGAGLSIDVSGVMNNEGNIANVSEISIATGELINQENALIQSDSISLSAEQLTNSGDVSGDLISVSGGAGLNNGNIQANILDLNLNSFSADQGLVYQYGEQGSFNFSGQTFSVNGGLFVTEGAARLTAGQQVTNAGDWLAQGDLLLTGQEFNNSGILEVQANSNLTLDNLNNSGQLLFTAPQTPGLNISQTLNNSDGLLQLASENISISANALSNDNGQINHLGSGVLALDMAQTLDNSRGLILANELELSGDQLVNHEGNIQGELVAFSARELGNAQGVIAAFGQQDNSLQLSVTERLDNSRGTIEAYSENLSISSVDIINEQGQLLHSGNGQLSLDASHVDNSQGVIWTGNHAAINSQSLTNSEGGISAGNRLVLTVNELANSGGNIVSQLLAINAGELINEQGSIQAGQRLEITAGRMENLGGQLLSDQVISLNGQQLNNRQGLIEAGSELTANISENLTNTGGQIAAQNLAITSAELVNEDAYLTATQQLNLDAATVVNQGEALISADAVTIAGEHLTNSDNGTVQGLALALNTSSLVNSGLLLASGGSASALSIDGGSLENSGRIESHGQNFDLLDIAVSNSGELVHFGSGVLRLESNSGLVNSNGVIYGQGQINLATAALDNLSGEIAAGETLDIRTNVLDNRQGLLQSGGELSIRASALDNRQGQIINLAGSRSELFVSQGIDNQAGLLEFNSSQTNISGQSLTNQGGTIAANTLYLDINTLNNGESGTVSSSALAIRASRLSNSGSFISNILQLSATDIINSGEILSQRASISGNSLDNSGVLQVSGLSQGAGLELDLAYLTNSGTLYSNSENLSLNDLVLNNQGGTIVHAGSGVLAISTSADLNNQSGVISTSGALTLSAAELDNRQGSIAVAGEALFSLSGLNNEAGQISGGASLAITTPELNNHLGQIQGGSLSVTADNLDNSDGQLLALSDLVGALKLEIISDVNNNSGLIYSAGSDNSISTTNLVNTDGEIYFAGDAAISAVQIDNLGTGQISSEAGLRLDAQQLGNEGSISGETVTINADQLTNGGYLQSLGEVGDTLVLNTPELVNSGVIYSGGENFSLAQVLLDNSGGSIVHAGAGVFTLDVLATLENAGGELVTGGRLALTTENINNRQGLLQSSGDIALAVAQVNNASGVILSGGVVDINTTTLDNSQGEITGGSLQLAAEHLNNTQGQIIANQTQGSVQDSVLAPAAEIHVTAGFDNTSGQLLIAGQNAVINTASLNNTDGSIQLGGDGELAINAGELTNAGSGQLAANGALTLITDELTSQGSISADQLSLTAQTISQGGELVAGGRLDISAETLDNQGDILADNLALAVKQVNNSGSLISSGTAGESLVLTVEELSNSGSIVSNGDSLTLTDMLFDNTGGTLAHFGTGVLTVEVQNELNNIAGTIATQGSLALTTDVVNNNQGLIQVGGSAGITAGALNNQDGEIALLAAQLLNLDIGQNLDNTGGRLTAGQVAIDSANLVNDNGAIEAFNETGQALTLAVTEKISNESGSIFAASEQAVISAAELQNLAGSIGHRGTGKLQLDITKLANSNNNGESGQIASNGNLALTADELSNNGLIYSQGSMALNVGELVNLADAGISAGELTLALTRLTNSGLIQAGNTAVTATEINNQGQLLVDGELSLTADTVNNSNGLIQATQDLAITTGQINNQGGQLVVTGGDLLELTISGNLDNSGGVIASNAVNNRLQLGQLNNNQGKIALLHDLELTADQLANQQGRLSAANATLAVTAIDNSQAGEITASERLVITSNSLASNGLIAANELTLATATLSQESGGRLSAGNGEINAANISNNGLISADDLNIDSSDISNSGTLAAGNSLTLTATDLDNINGLINSNGQLALTLTGLVNRQGNIYAEQVQITSSSLLNDGGEIAAFAGSGQGLDLDISGSLTNQNGLIYADGDSAEINAASISNSGDISYAGNGLLTLTTALLDNLDSGTVGSAAALTVTADTVNNRGDLLADTLSLDGQALTNSGNIQAQQLALAANSLNNAGVIESRQAQLTLAALTNSGQILAAGEQEQSLVMTLQALDNTGLIATNGRDFSLSDLLLNNNNGQILHYGQGVFTLEVLNTLANSGGVLLSDGSLHLNADTLVNNQGEIVAADLTLDGNQLQNQQGALIGAQTLTLTAADVDNSQGQILALAENGQSLTVNVANTLDNQRGQIYGAGEQALISAATLDNRGGAINHSGTGTLTINATTVDNGLSVTDPASHISTIAGNSNLAINAQDINSEGSLSAAGLTLNSTNISNRGAIDAANLAINSQSLDNSGDIVAGQAVIGSTSVVNSGNLIARATSGESLQLVTDSLTNTGALISYGEDFVLADMAIDNRTGQIVHLGEGSLTLSTTGEIKNDQGEILTQGRLALTAGRLTNTSGLVQADNGMILTLDAVDNSQGKLLVFAQELMTLNIAEDINNRAGVIGAQNLVINSKTLDNSELDGSGGQILATDIRFTGESVNNSGGLLHADALNLNADTLTNAGGLVAGNVSFALTLAGLLDNNQGQIVTTAAGAGITAADLSNDNGLISQQNTENLQLTVTNKLSNTSGEITSAQQLQLAADSLDNQGLIDAGLLDIQVTGLDNQGTLQAEQLDIDAASFDNSGLVLATGTLGQSLTINASGGINNRGQIQSHGEQLAFSQAVDNSQGTLVHAGSGLLSLVELINQDGFVYALADLAVSGGDLNNQNGVLQISGDSRLTLDNLDNRGGEIGSFGENAALEITQTLSNQDGRIIGEAGELSIKAGDIANGNGVIAAGDILTLDAATVSSNNGLLRSENLLTLTSDNLSNNGNGVISAANLDIDSTAIDNQNGVLESSNSMALTLANINNQSGLVLSGGESFALALSGLFDNSLGGELEVRSTDWTLDNQNINNQGGTLRHTGSGEFVINSAGALNNQSGVIAGLGNVSLNLEGAGEALNNDQGVIQASGDLTLTTDHDIGNNSGVLLAEGALALNAGNLDNTGGQVLAASGLTLALADEVTNSNGLFYNQNGDLQLSANTFNNGSGVVLQQGSGSFALTLANLNSSGEISGVGALAINAANVNNAGVIQAGQVAVNSSQLTNSGTLAGDLLALTATNISNAGVLYASSDQGESLVFTTGNAIDNRGGVIQSRGTGLTLTNGIDNSQGEILLLSGGTLAASELINDQGQLLSLGDITLQGSLSNQGGLIEAGQDLDIDSGAVNNSGGAMFAGELLTLDAESVNNSGGSISGSGSLYRINSSGAIDNSNGGVLAASATNMEISTSGLNNQQGAVVHQGSGNLVLSGINQLNNNGGTLASGGLIALALSSLSNDSINGQQAVIAAQDVRLTIAELSNRGGVIQADTLTLDSTNLDNSGGLLLAQGSTGNSLDLRVSGALSNNSGGIIESRGSNLDLTDIGALSNNGGQIRLLGSGALTINQAGSFDNAGGALISQGSLSLTTGTLNNNSGVITSRSGQVLRANSLESAGGRIESAANLTLDISGAANNSSGSVVAGGTLSLDAGGNLTNSSGMIFSGGNASIDASSINNSSGTLAANGSLDIGGGSSFTNTGGILQSDGQLQLDAGSVSNRSGLMQGQSLSVNSSGAIDNSGGTLNGATLVLRGSSLNNSSGTVLASSSSNNSLNLSGAGAINNSGGTLASSAQNWSLSLNNISNSGGNLIHQGSGSFNLSQSGTMVNSGAVVTNGNLVLAAGSVDNRGQLQAASNLTVNGGLSNSSSGKITGQNINVNAGSSAISNSGQISAANALDLAGSAITNSNLLYAAGNAELSAGTITNSGTLSANDLDVGGFSSLNNTGRIESVSASYSGSQFNNTGGGVLVASGSGSNTLGLNVSQLFNSGTIYNSGSNMSFGGSVTNSGQLIHAGTGTLVLGNNGSLDIDGGKVSTAGTASLQGNLSGSGDLYAKQALSIDTSGTFVNTNSTLYTEGNLQINSAVENQGGKLIADGTLGINTSGTVNNTNGVMQGDNLDIRAGTVNNNSGTITSTGSGSGQIIAGSLDNSSGTIQSTNSSFTVKTTGGNLTNSGGAISHSGSGTLTVNAGGSITQNNGRIASAGALDMDAGGSINNDGGAITAGQFNINAGSWFSNVGGDVIGFNNGNSILDASSINNSSGAIANDGSSLVVTAQGALDNSNGQITSAGTGVLDINAGSVKNDGSSQILANGSIDISGGTSLTSSGIISAAGTLTATASTITNSGTLASRNGAVDLDGSGTLTNSGTISGKTSLNIDTASLKNTGTLQSDGGVTVDSNIVTLGKIYGRDLNLTTYSSFSLASGDTLSASGNLVLNTSGNNITNQGNIIVSGSATLSGGSLSNSGSIRSGGNGQLNFSNISNSGTLSSNATLTVNSNISSNSGTVAAGGTLDINGNVSNSNLLFAGSNMTIDGNITNSSSIYSGGDATLRGGSITNNAGSIGAARNLSLTGTISNNRSSTSTSFSEGETTVTTSGGSRPTGPGFNGYGSSREKVTYVTKTSTSTTVYNATVGGTAGTIAAGGNLSLSGNITNNYSTISAGGNITLSGSSLTNNSAQNKSISTVTEIREKWVARCLVGVVDGYCAEPDVYNKDSEEILGTTEETNFIGGAYGTIAAGGSISGNLSGQLEANDASPGGVGSRSASTSASGSSGSASRGGSAGSNSSQTASVSTTSGASQSTSGQSLSASGVSGNAGSNVSVSQQNQQQNFSGNSSQSSGASTGSVSIAASGDTSERASGSAGASGQAINNDQQATLASGSQQTASFDGNNVLNNQLAVNSGSAAGSSDLNAKGYNQQQVSGVAEVNSQAVAGAGEQNQGTQVSELTVDAGVSLAMAQTNQAVDAYQQSTSQSAGAVSQGNSYNSLAGEQRQEASFTDGAQASAGNVRVAISESSTEAVAANDPRFNYGVSSEQADNLSPQQSPDTGAGLTLVSSGGVSFVGGEGRDFDASAFKDDDMNYITPVTDTQGNDDLNSIEAEQLAVQNSGVDTQRSDTLAVNGPGGLGVDGQSPEHNYEQESREEYLTEQALLGSERFLDTIGHDPDEVLREMIDNEEGQDAERRQSQQAQNPEQHTFELAAQTAGINDLAQLEAAAIADARAANAGNGVQASENVFLTDEQVRVLTQDLGFDQDFIDNGQQQLYAAVSQNDLLADGVTIGAGTYLDIRADGGITVEAGISGNDGVILRSEGALETTELAFLDSDELIGLELGGDFINTLDLSAQAIVLDIGGDFTNDATLLAGSELSLTSGGDFINNNSLLSGGLLQIDAGGDLLNQQALIAGTDVVLNAGGDIINRTEYEQLTWEREHKRGTDSITYTSVGEASEIISTGSLAMNAGNNIDLQGSKLSAGGDISLYAGNDVLLGAIENKSGREEYFKGGYKINYDTSYDVVSLQAGGNLSVAAGNNLESEAALLAAGGDVSLAAGNEMNLLGVSEYHETSSKKTKKSLFKKTVKIDQVIDVEHQGTAILAGGNVNINASQGEDGVQLFGSGDVLMVGTQIQAGGDVLAYTQGEMNVVSGEEWSQETHIKKKSMFGGLFGSSKIKEEDIQYLGHTEIQTGGDITLLAENDINVLAGSISGQNIIAQAGFGNEDAGNADINILGEEQTRSLYQESRSHGLTLDFSDNFLSVAKESVRENEVIQTDYVGSTFFAEDNIALTASRDVNIVGSDITAGGTIGIDAGRNVNLLAGESTTATSSRDEEIKTGIGFSSDENGFSVFAGEESLEDKLVTTDTRLEATNLTAENVLINAGNNINQIASNVVATEDINMTAANNINIVSGTEYGDLLQQQTLTRTGLTVTANHNIGSTLDALSGLGQGDNATSQASSVMRAADALNNAGPSTNAHFGQTTTRSTDTQQSELASVSSLSAGRDINLNAGNDVLLEGTQASADRDIGINAENINIIAARDVVNSNHETSYLQTGANLSASNSNASLTAGFSQSDSELDNRNSYAVAAQLGAGRDIRLNAENDLTLEGSDVNAGDDVTFSAGNDVNIIAAEMHFSSNSQDSHLSAGAGVNFGSDGVGFTANIAAGEGELDREGNRYSNSHVSAGDNLTIISGNDTNIAGGNLDGANVELDVGGDLTVASVQDTSEVSGQRWDASASMTIGVGASFSGSLGYGETSGSSAWVNEQTSIVGSDAVTIRTGGHTQVDGALIANIDENGIDGGNLVLDTSTLGFNDIEDHDREESDYLNVGFSTGDNTGTNQQESGNNFNLSGSFYDRDREQINRATIGDGEIIVRDNPDQNIDDLNRDSELAQEITKDEEENTDLYVSSTAIDSLENLAENPSAQVSDWTNKVASVADPNAWEAVIDNGATVVQRTQRVFESLGTNLDQSFAVTLGEAGEQAVETLMVQAGLSEEESNQLLQEHPDAAVIIAQIKLIGEELENPDLFNQEELSAAIAAQGSARVEQNLINDLNAEFGIDDFTVVGTQVNTTPVEDAAIALGEAQRYMESLMETNPTTAMLIGLAIAGATGGPVKATISAIGDQIVDAVAGDTIEETLDTVTDYGGALVTQENDTAEEFGEYVDNAGEESTAAVMKDGVEFLLGTIMGIGIPAKAGGSDGNNSNGGSGDNNSGSNNGGDDNNSGSNNGGDDNNSGGNNGGDNNNSDDNNGGDDNNSGDDNDGDDNNSGDNNGGDDNNSGDDNTTGNDTEESIETPDTVIPDSFSISDLELQGHGPQRHSGITEQQLVDRVFDGIDPATGSRVDFVKAPANHKKPPEATTFVDENSFLRADEAVRNSSEFQAAIQKNPDRLQVKIPLEDALGSNFQSQVLGIKKIGPRADRKYEYLDFSNGSVMAYYDYDPITKSYKLETMFPTQYPAN</sequence>
<dbReference type="GO" id="GO:0003824">
    <property type="term" value="F:catalytic activity"/>
    <property type="evidence" value="ECO:0007669"/>
    <property type="project" value="UniProtKB-ARBA"/>
</dbReference>
<evidence type="ECO:0000313" key="4">
    <source>
        <dbReference type="Proteomes" id="UP000032352"/>
    </source>
</evidence>
<evidence type="ECO:0000256" key="1">
    <source>
        <dbReference type="SAM" id="MobiDB-lite"/>
    </source>
</evidence>
<dbReference type="Pfam" id="PF13332">
    <property type="entry name" value="Fil_haemagg_2"/>
    <property type="match status" value="5"/>
</dbReference>
<name>A0AAF0CCI5_9GAMM</name>
<dbReference type="KEGG" id="tvd:SG34_031695"/>
<dbReference type="SMART" id="SM00710">
    <property type="entry name" value="PbH1"/>
    <property type="match status" value="12"/>
</dbReference>
<dbReference type="InterPro" id="IPR025157">
    <property type="entry name" value="Hemagglutinin_rpt"/>
</dbReference>
<dbReference type="NCBIfam" id="TIGR01731">
    <property type="entry name" value="fil_hemag_20aa"/>
    <property type="match status" value="76"/>
</dbReference>